<evidence type="ECO:0000313" key="1">
    <source>
        <dbReference type="EMBL" id="SDO50836.1"/>
    </source>
</evidence>
<organism evidence="1 2">
    <name type="scientific">Desulforhopalus singaporensis</name>
    <dbReference type="NCBI Taxonomy" id="91360"/>
    <lineage>
        <taxon>Bacteria</taxon>
        <taxon>Pseudomonadati</taxon>
        <taxon>Thermodesulfobacteriota</taxon>
        <taxon>Desulfobulbia</taxon>
        <taxon>Desulfobulbales</taxon>
        <taxon>Desulfocapsaceae</taxon>
        <taxon>Desulforhopalus</taxon>
    </lineage>
</organism>
<dbReference type="Proteomes" id="UP000199073">
    <property type="component" value="Unassembled WGS sequence"/>
</dbReference>
<name>A0A1H0K4N7_9BACT</name>
<keyword evidence="2" id="KW-1185">Reference proteome</keyword>
<evidence type="ECO:0000313" key="2">
    <source>
        <dbReference type="Proteomes" id="UP000199073"/>
    </source>
</evidence>
<dbReference type="EMBL" id="FNJI01000002">
    <property type="protein sequence ID" value="SDO50836.1"/>
    <property type="molecule type" value="Genomic_DNA"/>
</dbReference>
<sequence length="170" mass="19049">MVNTMISGSDRVFQVADYDIEPVKQFFAFLVGTSTSDKRPMIVSSKIETPETGKSICKHCTFWSKMLFRPALNLVRRKPSDSTKSNMTGVPLSISAESRDHRRLTCSASPSFTSVPFASPVSVINLDKAKERLDVIGLFHDHLEFVFHPYSCIEGNSEVSAHRQSSHTFF</sequence>
<reference evidence="1 2" key="1">
    <citation type="submission" date="2016-10" db="EMBL/GenBank/DDBJ databases">
        <authorList>
            <person name="de Groot N.N."/>
        </authorList>
    </citation>
    <scope>NUCLEOTIDE SEQUENCE [LARGE SCALE GENOMIC DNA]</scope>
    <source>
        <strain evidence="1 2">DSM 12130</strain>
    </source>
</reference>
<protein>
    <submittedName>
        <fullName evidence="1">Uncharacterized protein</fullName>
    </submittedName>
</protein>
<gene>
    <name evidence="1" type="ORF">SAMN05660330_00437</name>
</gene>
<dbReference type="AlphaFoldDB" id="A0A1H0K4N7"/>
<proteinExistence type="predicted"/>
<accession>A0A1H0K4N7</accession>